<keyword evidence="1 2" id="KW-0808">Transferase</keyword>
<evidence type="ECO:0000313" key="2">
    <source>
        <dbReference type="EMBL" id="MFC3674329.1"/>
    </source>
</evidence>
<evidence type="ECO:0000313" key="3">
    <source>
        <dbReference type="Proteomes" id="UP001595711"/>
    </source>
</evidence>
<proteinExistence type="predicted"/>
<dbReference type="NCBIfam" id="TIGR02429">
    <property type="entry name" value="pcaI_scoA_fam"/>
    <property type="match status" value="1"/>
</dbReference>
<dbReference type="PANTHER" id="PTHR13707:SF60">
    <property type="entry name" value="ACETATE COA-TRANSFERASE SUBUNIT ALPHA"/>
    <property type="match status" value="1"/>
</dbReference>
<dbReference type="SUPFAM" id="SSF100950">
    <property type="entry name" value="NagB/RpiA/CoA transferase-like"/>
    <property type="match status" value="1"/>
</dbReference>
<dbReference type="EMBL" id="JBHRYJ010000001">
    <property type="protein sequence ID" value="MFC3674329.1"/>
    <property type="molecule type" value="Genomic_DNA"/>
</dbReference>
<dbReference type="RefSeq" id="WP_379721105.1">
    <property type="nucleotide sequence ID" value="NZ_JBHRYJ010000001.1"/>
</dbReference>
<accession>A0ABV7VB07</accession>
<dbReference type="InterPro" id="IPR004165">
    <property type="entry name" value="CoA_trans_fam_I"/>
</dbReference>
<organism evidence="2 3">
    <name type="scientific">Ferrovibrio xuzhouensis</name>
    <dbReference type="NCBI Taxonomy" id="1576914"/>
    <lineage>
        <taxon>Bacteria</taxon>
        <taxon>Pseudomonadati</taxon>
        <taxon>Pseudomonadota</taxon>
        <taxon>Alphaproteobacteria</taxon>
        <taxon>Rhodospirillales</taxon>
        <taxon>Rhodospirillaceae</taxon>
        <taxon>Ferrovibrio</taxon>
    </lineage>
</organism>
<dbReference type="InterPro" id="IPR012792">
    <property type="entry name" value="3-oxoacid_CoA-transf_A"/>
</dbReference>
<dbReference type="Proteomes" id="UP001595711">
    <property type="component" value="Unassembled WGS sequence"/>
</dbReference>
<evidence type="ECO:0000256" key="1">
    <source>
        <dbReference type="ARBA" id="ARBA00022679"/>
    </source>
</evidence>
<reference evidence="3" key="1">
    <citation type="journal article" date="2019" name="Int. J. Syst. Evol. Microbiol.">
        <title>The Global Catalogue of Microorganisms (GCM) 10K type strain sequencing project: providing services to taxonomists for standard genome sequencing and annotation.</title>
        <authorList>
            <consortium name="The Broad Institute Genomics Platform"/>
            <consortium name="The Broad Institute Genome Sequencing Center for Infectious Disease"/>
            <person name="Wu L."/>
            <person name="Ma J."/>
        </authorList>
    </citation>
    <scope>NUCLEOTIDE SEQUENCE [LARGE SCALE GENOMIC DNA]</scope>
    <source>
        <strain evidence="3">KCTC 42182</strain>
    </source>
</reference>
<sequence>MKKVYPNAKAALEGITRDGMMVMCGGFGLCGVPERLIDALMDSGAQNLTCVSNNAGVDGAGLGKLLETRQIKKMISSYVGENKIFAKQYLAGELELEFNPQGTMAERIRAGGAGIPAFFTKTGVGTLIAEGKEERTFNGERYIMETGLVADLSLVKAWKADTEGNLVYRKTARNFNPMMATAGRMTVVEVEEIVEPGQLNPDMIHTPGIYVQRLICGAPYNKIIENRTVRKRA</sequence>
<protein>
    <submittedName>
        <fullName evidence="2">CoA transferase subunit A</fullName>
    </submittedName>
</protein>
<gene>
    <name evidence="2" type="ORF">ACFOOQ_02165</name>
</gene>
<dbReference type="GO" id="GO:0016740">
    <property type="term" value="F:transferase activity"/>
    <property type="evidence" value="ECO:0007669"/>
    <property type="project" value="UniProtKB-KW"/>
</dbReference>
<dbReference type="Pfam" id="PF01144">
    <property type="entry name" value="CoA_trans"/>
    <property type="match status" value="1"/>
</dbReference>
<dbReference type="SMART" id="SM00882">
    <property type="entry name" value="CoA_trans"/>
    <property type="match status" value="1"/>
</dbReference>
<name>A0ABV7VB07_9PROT</name>
<comment type="caution">
    <text evidence="2">The sequence shown here is derived from an EMBL/GenBank/DDBJ whole genome shotgun (WGS) entry which is preliminary data.</text>
</comment>
<keyword evidence="3" id="KW-1185">Reference proteome</keyword>
<dbReference type="InterPro" id="IPR037171">
    <property type="entry name" value="NagB/RpiA_transferase-like"/>
</dbReference>
<dbReference type="Gene3D" id="3.40.1080.10">
    <property type="entry name" value="Glutaconate Coenzyme A-transferase"/>
    <property type="match status" value="1"/>
</dbReference>
<dbReference type="PANTHER" id="PTHR13707">
    <property type="entry name" value="KETOACID-COENZYME A TRANSFERASE"/>
    <property type="match status" value="1"/>
</dbReference>